<evidence type="ECO:0000256" key="1">
    <source>
        <dbReference type="ARBA" id="ARBA00005820"/>
    </source>
</evidence>
<dbReference type="RefSeq" id="WP_033364126.1">
    <property type="nucleotide sequence ID" value="NZ_CP073767.1"/>
</dbReference>
<keyword evidence="2" id="KW-0238">DNA-binding</keyword>
<dbReference type="SUPFAM" id="SSF52540">
    <property type="entry name" value="P-loop containing nucleoside triphosphate hydrolases"/>
    <property type="match status" value="1"/>
</dbReference>
<accession>A0A9Q9IDP3</accession>
<dbReference type="SMART" id="SM01043">
    <property type="entry name" value="BTAD"/>
    <property type="match status" value="1"/>
</dbReference>
<protein>
    <submittedName>
        <fullName evidence="5">Tetratricopeptide repeat protein</fullName>
    </submittedName>
</protein>
<dbReference type="InterPro" id="IPR001867">
    <property type="entry name" value="OmpR/PhoB-type_DNA-bd"/>
</dbReference>
<feature type="domain" description="Bacterial transcriptional activator" evidence="4">
    <location>
        <begin position="95"/>
        <end position="231"/>
    </location>
</feature>
<dbReference type="KEGG" id="daur:Daura_44010"/>
<reference evidence="5" key="1">
    <citation type="submission" date="2021-04" db="EMBL/GenBank/DDBJ databases">
        <title>Dactylosporangium aurantiacum NRRL B-8018 full assembly.</title>
        <authorList>
            <person name="Hartkoorn R.C."/>
            <person name="Beaudoing E."/>
            <person name="Hot D."/>
        </authorList>
    </citation>
    <scope>NUCLEOTIDE SEQUENCE</scope>
    <source>
        <strain evidence="5">NRRL B-8018</strain>
    </source>
</reference>
<dbReference type="AlphaFoldDB" id="A0A9Q9IDP3"/>
<evidence type="ECO:0000313" key="5">
    <source>
        <dbReference type="EMBL" id="UWZ53436.1"/>
    </source>
</evidence>
<dbReference type="GO" id="GO:0000160">
    <property type="term" value="P:phosphorelay signal transduction system"/>
    <property type="evidence" value="ECO:0007669"/>
    <property type="project" value="InterPro"/>
</dbReference>
<dbReference type="Gene3D" id="1.10.10.10">
    <property type="entry name" value="Winged helix-like DNA-binding domain superfamily/Winged helix DNA-binding domain"/>
    <property type="match status" value="1"/>
</dbReference>
<dbReference type="InterPro" id="IPR011990">
    <property type="entry name" value="TPR-like_helical_dom_sf"/>
</dbReference>
<dbReference type="Gene3D" id="1.25.40.10">
    <property type="entry name" value="Tetratricopeptide repeat domain"/>
    <property type="match status" value="3"/>
</dbReference>
<dbReference type="InterPro" id="IPR027417">
    <property type="entry name" value="P-loop_NTPase"/>
</dbReference>
<dbReference type="GO" id="GO:0006355">
    <property type="term" value="P:regulation of DNA-templated transcription"/>
    <property type="evidence" value="ECO:0007669"/>
    <property type="project" value="InterPro"/>
</dbReference>
<dbReference type="InterPro" id="IPR036388">
    <property type="entry name" value="WH-like_DNA-bd_sf"/>
</dbReference>
<keyword evidence="6" id="KW-1185">Reference proteome</keyword>
<sequence>MRVGILGPLTVEVDGRPVDVTGARLRTLLARLACEPGRLVPVERLAAALWPDAAPSDPANAVQSLVSRLRKTLGGHPALVSGAGGYRLDVPADAVDAHRFERLAGEGRRALRDGDPARAAALLTEALDLWRGAPDVDDALAARWQELRLTAIEDHVEAAGPRSPGLVARLRELTAAHPLRERLAAQLVTALHAQGRRAEALAAFEECRQRLAEELGVDPSPQLRQAHLLALTDRPGGNLRTPLTSFVGRDEDVDRLATQILDRRLVTLVGPGGAGKTRLATTVAARDPHPAWLVELAPVAEAAEVPAAVLRALDSGGQLEAPQWTRRVDATDRLAEILAPAAALLVLDNCEHVVEAAARLSEDLLGRCPKLRIMATSREPLGILGETLFPVGPLDPQAAVRLLRDRAEAVRPGFVVTPAAAEICRRLDGLPLAIELAAARLRSFTTEQLAAGLDNRFRLLTGGSRTALPRHRTLHAVVAWSWDLLEAPERDFAAAIAVFPGTFDADAAAAVSGVPDAGPLLDLLVDRSLLQVVAGATVRYRMLETIREFALEELLRTGRAGQVRSAHAAHYLALAERAEPHLRTAAQLDWLARLRPERANLHAAVAHACDNADAATAFRLGAACGWFWTFEDNHAEAAGQLGRILKVPGDVPADVRTVVLAVYLINSGFAGDFQFDVELLHEVLRLAAQVPPGTGHPFVELVEPVVLMFGDDSVRGAEAVGRRLAGPLEPWSRGMLLSILGYLRENDGDITGMLTAHEAAAAAFREVGERWGLSMTLASIADVRARRGDFATAAALFAESIDLHRQLGLRTGQAYQRIKLAAIRRHTDGVDAARAELRRFAEDPAALPRDVSHAMLELGQLARYAGDLDEAERCYLQAWRWQAESPLVAPQYRALVQVAMAQLDLRRGDLPAAGQHIAQALELAVPVRDMPVVAQVAIGAAAVAAARGEPGTAARILGVARGFAGGDDLSNADLVAQSAALRDVLGADGFEEAVRRGAALDRAAALAFVQAQVLRR</sequence>
<evidence type="ECO:0000256" key="2">
    <source>
        <dbReference type="ARBA" id="ARBA00023125"/>
    </source>
</evidence>
<dbReference type="PRINTS" id="PR00364">
    <property type="entry name" value="DISEASERSIST"/>
</dbReference>
<name>A0A9Q9IDP3_9ACTN</name>
<dbReference type="PANTHER" id="PTHR47691:SF3">
    <property type="entry name" value="HTH-TYPE TRANSCRIPTIONAL REGULATOR RV0890C-RELATED"/>
    <property type="match status" value="1"/>
</dbReference>
<dbReference type="GO" id="GO:0003677">
    <property type="term" value="F:DNA binding"/>
    <property type="evidence" value="ECO:0007669"/>
    <property type="project" value="UniProtKB-KW"/>
</dbReference>
<dbReference type="PANTHER" id="PTHR47691">
    <property type="entry name" value="REGULATOR-RELATED"/>
    <property type="match status" value="1"/>
</dbReference>
<dbReference type="Pfam" id="PF00486">
    <property type="entry name" value="Trans_reg_C"/>
    <property type="match status" value="1"/>
</dbReference>
<evidence type="ECO:0000259" key="4">
    <source>
        <dbReference type="SMART" id="SM01043"/>
    </source>
</evidence>
<dbReference type="SMART" id="SM00862">
    <property type="entry name" value="Trans_reg_C"/>
    <property type="match status" value="1"/>
</dbReference>
<comment type="similarity">
    <text evidence="1">Belongs to the AfsR/DnrI/RedD regulatory family.</text>
</comment>
<dbReference type="CDD" id="cd15831">
    <property type="entry name" value="BTAD"/>
    <property type="match status" value="1"/>
</dbReference>
<evidence type="ECO:0000259" key="3">
    <source>
        <dbReference type="SMART" id="SM00862"/>
    </source>
</evidence>
<evidence type="ECO:0000313" key="6">
    <source>
        <dbReference type="Proteomes" id="UP001058003"/>
    </source>
</evidence>
<dbReference type="Gene3D" id="3.40.50.300">
    <property type="entry name" value="P-loop containing nucleotide triphosphate hydrolases"/>
    <property type="match status" value="1"/>
</dbReference>
<dbReference type="SUPFAM" id="SSF48452">
    <property type="entry name" value="TPR-like"/>
    <property type="match status" value="2"/>
</dbReference>
<feature type="domain" description="OmpR/PhoB-type" evidence="3">
    <location>
        <begin position="15"/>
        <end position="88"/>
    </location>
</feature>
<gene>
    <name evidence="5" type="ORF">Daura_44010</name>
</gene>
<dbReference type="SUPFAM" id="SSF46894">
    <property type="entry name" value="C-terminal effector domain of the bipartite response regulators"/>
    <property type="match status" value="1"/>
</dbReference>
<dbReference type="InterPro" id="IPR005158">
    <property type="entry name" value="BTAD"/>
</dbReference>
<dbReference type="InterPro" id="IPR016032">
    <property type="entry name" value="Sig_transdc_resp-reg_C-effctor"/>
</dbReference>
<dbReference type="Pfam" id="PF03704">
    <property type="entry name" value="BTAD"/>
    <property type="match status" value="1"/>
</dbReference>
<dbReference type="EMBL" id="CP073767">
    <property type="protein sequence ID" value="UWZ53436.1"/>
    <property type="molecule type" value="Genomic_DNA"/>
</dbReference>
<proteinExistence type="inferred from homology"/>
<dbReference type="OrthoDB" id="33864at2"/>
<organism evidence="5 6">
    <name type="scientific">Dactylosporangium aurantiacum</name>
    <dbReference type="NCBI Taxonomy" id="35754"/>
    <lineage>
        <taxon>Bacteria</taxon>
        <taxon>Bacillati</taxon>
        <taxon>Actinomycetota</taxon>
        <taxon>Actinomycetes</taxon>
        <taxon>Micromonosporales</taxon>
        <taxon>Micromonosporaceae</taxon>
        <taxon>Dactylosporangium</taxon>
    </lineage>
</organism>
<dbReference type="Proteomes" id="UP001058003">
    <property type="component" value="Chromosome"/>
</dbReference>